<feature type="compositionally biased region" description="Basic and acidic residues" evidence="13">
    <location>
        <begin position="985"/>
        <end position="994"/>
    </location>
</feature>
<evidence type="ECO:0000256" key="12">
    <source>
        <dbReference type="RuleBase" id="RU367080"/>
    </source>
</evidence>
<keyword evidence="4 12" id="KW-0863">Zinc-finger</keyword>
<dbReference type="OrthoDB" id="345946at2759"/>
<name>A0A2A9MBZ9_BESBE</name>
<feature type="region of interest" description="Disordered" evidence="13">
    <location>
        <begin position="1127"/>
        <end position="1225"/>
    </location>
</feature>
<evidence type="ECO:0000256" key="4">
    <source>
        <dbReference type="ARBA" id="ARBA00022771"/>
    </source>
</evidence>
<dbReference type="GO" id="GO:0008420">
    <property type="term" value="F:RNA polymerase II CTD heptapeptide repeat phosphatase activity"/>
    <property type="evidence" value="ECO:0007669"/>
    <property type="project" value="UniProtKB-UniRule"/>
</dbReference>
<dbReference type="EMBL" id="NWUJ01000008">
    <property type="protein sequence ID" value="PFH33446.1"/>
    <property type="molecule type" value="Genomic_DNA"/>
</dbReference>
<feature type="compositionally biased region" description="Low complexity" evidence="13">
    <location>
        <begin position="647"/>
        <end position="661"/>
    </location>
</feature>
<dbReference type="GeneID" id="40312589"/>
<evidence type="ECO:0000256" key="2">
    <source>
        <dbReference type="ARBA" id="ARBA00005676"/>
    </source>
</evidence>
<feature type="compositionally biased region" description="Polar residues" evidence="13">
    <location>
        <begin position="481"/>
        <end position="491"/>
    </location>
</feature>
<keyword evidence="8 12" id="KW-0539">Nucleus</keyword>
<feature type="region of interest" description="Disordered" evidence="13">
    <location>
        <begin position="404"/>
        <end position="506"/>
    </location>
</feature>
<keyword evidence="6 12" id="KW-0862">Zinc</keyword>
<sequence length="1244" mass="131996">MDVPSGDSCGERNSRDVILLDPPTFSSASASQDLVPGQVAMGVNACSGSPAGPHGFPIVSHVPADAAGFTPPPATSVFRGGAVARKAEETAGCKRQDSAKGIKRASFNLQRNTTHVIPSRQDQAEEVFKDEARSKELVRTEQRRLIEQQLRFQRACDSARYLVQCRLILHDNPSDAVAGGESPNKAKAREFLELKGLPSAREYEALGDEQEEETTFLLRSAVGFLKPEELSDVALERESLGKCGYFLCTQQMPTGAHKKGRLSLVRRWRLDPSVIRVVDEDDLLLFCSSECYHQHKKLQRFQTEEQLYARPFVREWVGRVSLRSRRYRWMNVADPAVAPSRESPPYSPSAKPDARPGPTATRSPDDQDAAAGVCGLPAEDAAARAASSPASFLASHVGRAPSAAEALGAASHDDETGEASTRASAAQEPAGRASEALGASPSSARGGDTTSSADSAGTAGRGDGEERHDLRSRTAWEPVATATQDASAQNETRMDTEARVPVSAKTKTVGRAIKVRIEDDGASSWSESEEECDGKAGELSQQKGQESSFPTSADAPASEGRRADASALEVKHEQFSYAAWDEKAAASDSERLPADSWRGQLTKPANLMNLQWHQQQRDALHAADQVLCFNYASQENEAAFPLSGTCPASASGAGPEASASSTHETAEETQHLRGKSLGAQGASVCGRSSTKHGRGDGEGISLVSAGGASSPALGASGPATGDGAHPGRVGVHPGTPAPCVGDSLPRERAEGSIQNAARRSASSEPTGESGRPGGDALACSSKIKERGHAGSGCGVEKTVEKQNPENITHIRDGEQDWTDGSEEEGGDDWGIAKDLNEFLDLTDDEDCDDNFYDRTPSEASSRRGTPSIGDRTEASCAAGGGTSQPPRALVGRRPHGDGEAGGGRVNANKASIHTQVEPAFGHLSDLSIVWDLLGNWSRAETREFLLRQNGLSDVTSLGDAHAVAPSAHPAPFSNTEAAADEAEETSTRDAAEAAKADQIQRVEQLVQALLRVLPRNLVAQYSGILVELCGTFRIQRAAPPMRPALCRAFLAILLVGLQRTSWAMSSHISGRANPGVGLEEMPQSKMIVPNMAAIQAWLCTQERGGGDDEGLREFVFSAFFAEATKRGETASAAGGTETEGGVAVSRASDTAQRARRTASPSRRSTEVMAARGARPSVVSSTGARHPGGETSVESERFRKHTGQAEGGASTATTEPHARRSRQESPTWWWVEKSLELLLNPVTDA</sequence>
<dbReference type="GO" id="GO:0043175">
    <property type="term" value="F:RNA polymerase core enzyme binding"/>
    <property type="evidence" value="ECO:0007669"/>
    <property type="project" value="UniProtKB-UniRule"/>
</dbReference>
<dbReference type="GO" id="GO:0005737">
    <property type="term" value="C:cytoplasm"/>
    <property type="evidence" value="ECO:0007669"/>
    <property type="project" value="TreeGrafter"/>
</dbReference>
<evidence type="ECO:0000313" key="16">
    <source>
        <dbReference type="Proteomes" id="UP000224006"/>
    </source>
</evidence>
<feature type="compositionally biased region" description="Low complexity" evidence="13">
    <location>
        <begin position="701"/>
        <end position="721"/>
    </location>
</feature>
<feature type="compositionally biased region" description="Polar residues" evidence="13">
    <location>
        <begin position="539"/>
        <end position="551"/>
    </location>
</feature>
<proteinExistence type="inferred from homology"/>
<feature type="region of interest" description="Disordered" evidence="13">
    <location>
        <begin position="847"/>
        <end position="905"/>
    </location>
</feature>
<dbReference type="InterPro" id="IPR038534">
    <property type="entry name" value="Rtr1/RPAP2_sf"/>
</dbReference>
<keyword evidence="7 12" id="KW-0904">Protein phosphatase</keyword>
<feature type="compositionally biased region" description="Polar residues" evidence="13">
    <location>
        <begin position="752"/>
        <end position="766"/>
    </location>
</feature>
<feature type="region of interest" description="Disordered" evidence="13">
    <location>
        <begin position="337"/>
        <end position="372"/>
    </location>
</feature>
<evidence type="ECO:0000256" key="6">
    <source>
        <dbReference type="ARBA" id="ARBA00022833"/>
    </source>
</evidence>
<dbReference type="RefSeq" id="XP_029217455.1">
    <property type="nucleotide sequence ID" value="XM_029366024.1"/>
</dbReference>
<evidence type="ECO:0000256" key="11">
    <source>
        <dbReference type="PROSITE-ProRule" id="PRU00812"/>
    </source>
</evidence>
<comment type="caution">
    <text evidence="15">The sequence shown here is derived from an EMBL/GenBank/DDBJ whole genome shotgun (WGS) entry which is preliminary data.</text>
</comment>
<gene>
    <name evidence="15" type="ORF">BESB_076630</name>
</gene>
<accession>A0A2A9MBZ9</accession>
<feature type="compositionally biased region" description="Low complexity" evidence="13">
    <location>
        <begin position="1129"/>
        <end position="1145"/>
    </location>
</feature>
<dbReference type="GO" id="GO:0008270">
    <property type="term" value="F:zinc ion binding"/>
    <property type="evidence" value="ECO:0007669"/>
    <property type="project" value="UniProtKB-KW"/>
</dbReference>
<evidence type="ECO:0000256" key="10">
    <source>
        <dbReference type="ARBA" id="ARBA00048336"/>
    </source>
</evidence>
<evidence type="ECO:0000256" key="1">
    <source>
        <dbReference type="ARBA" id="ARBA00004123"/>
    </source>
</evidence>
<comment type="subcellular location">
    <subcellularLocation>
        <location evidence="1 12">Nucleus</location>
    </subcellularLocation>
</comment>
<evidence type="ECO:0000313" key="15">
    <source>
        <dbReference type="EMBL" id="PFH33446.1"/>
    </source>
</evidence>
<feature type="compositionally biased region" description="Polar residues" evidence="13">
    <location>
        <begin position="440"/>
        <end position="455"/>
    </location>
</feature>
<feature type="compositionally biased region" description="Acidic residues" evidence="13">
    <location>
        <begin position="815"/>
        <end position="827"/>
    </location>
</feature>
<feature type="region of interest" description="Disordered" evidence="13">
    <location>
        <begin position="519"/>
        <end position="566"/>
    </location>
</feature>
<evidence type="ECO:0000256" key="9">
    <source>
        <dbReference type="ARBA" id="ARBA00047761"/>
    </source>
</evidence>
<dbReference type="GO" id="GO:0005634">
    <property type="term" value="C:nucleus"/>
    <property type="evidence" value="ECO:0007669"/>
    <property type="project" value="UniProtKB-SubCell"/>
</dbReference>
<dbReference type="Gene3D" id="1.25.40.820">
    <property type="match status" value="1"/>
</dbReference>
<comment type="catalytic activity">
    <reaction evidence="10 12">
        <text>O-phospho-L-threonyl-[protein] + H2O = L-threonyl-[protein] + phosphate</text>
        <dbReference type="Rhea" id="RHEA:47004"/>
        <dbReference type="Rhea" id="RHEA-COMP:11060"/>
        <dbReference type="Rhea" id="RHEA-COMP:11605"/>
        <dbReference type="ChEBI" id="CHEBI:15377"/>
        <dbReference type="ChEBI" id="CHEBI:30013"/>
        <dbReference type="ChEBI" id="CHEBI:43474"/>
        <dbReference type="ChEBI" id="CHEBI:61977"/>
        <dbReference type="EC" id="3.1.3.16"/>
    </reaction>
</comment>
<dbReference type="STRING" id="94643.A0A2A9MBZ9"/>
<feature type="compositionally biased region" description="Low complexity" evidence="13">
    <location>
        <begin position="963"/>
        <end position="977"/>
    </location>
</feature>
<feature type="compositionally biased region" description="Basic and acidic residues" evidence="13">
    <location>
        <begin position="797"/>
        <end position="814"/>
    </location>
</feature>
<evidence type="ECO:0000256" key="7">
    <source>
        <dbReference type="ARBA" id="ARBA00022912"/>
    </source>
</evidence>
<comment type="catalytic activity">
    <reaction evidence="9 12">
        <text>O-phospho-L-seryl-[protein] + H2O = L-seryl-[protein] + phosphate</text>
        <dbReference type="Rhea" id="RHEA:20629"/>
        <dbReference type="Rhea" id="RHEA-COMP:9863"/>
        <dbReference type="Rhea" id="RHEA-COMP:11604"/>
        <dbReference type="ChEBI" id="CHEBI:15377"/>
        <dbReference type="ChEBI" id="CHEBI:29999"/>
        <dbReference type="ChEBI" id="CHEBI:43474"/>
        <dbReference type="ChEBI" id="CHEBI:83421"/>
        <dbReference type="EC" id="3.1.3.16"/>
    </reaction>
</comment>
<evidence type="ECO:0000256" key="3">
    <source>
        <dbReference type="ARBA" id="ARBA00022723"/>
    </source>
</evidence>
<dbReference type="PANTHER" id="PTHR14732">
    <property type="entry name" value="RNA POLYMERASE II SUBUNIT B1 CTD PHOSPHATASE RPAP2-RELATED"/>
    <property type="match status" value="1"/>
</dbReference>
<dbReference type="Proteomes" id="UP000224006">
    <property type="component" value="Chromosome VII"/>
</dbReference>
<feature type="region of interest" description="Disordered" evidence="13">
    <location>
        <begin position="646"/>
        <end position="830"/>
    </location>
</feature>
<keyword evidence="3 12" id="KW-0479">Metal-binding</keyword>
<dbReference type="EC" id="3.1.3.16" evidence="12"/>
<reference evidence="15 16" key="1">
    <citation type="submission" date="2017-09" db="EMBL/GenBank/DDBJ databases">
        <title>Genome sequencing of Besnoitia besnoiti strain Bb-Ger1.</title>
        <authorList>
            <person name="Schares G."/>
            <person name="Venepally P."/>
            <person name="Lorenzi H.A."/>
        </authorList>
    </citation>
    <scope>NUCLEOTIDE SEQUENCE [LARGE SCALE GENOMIC DNA]</scope>
    <source>
        <strain evidence="15 16">Bb-Ger1</strain>
    </source>
</reference>
<evidence type="ECO:0000256" key="5">
    <source>
        <dbReference type="ARBA" id="ARBA00022801"/>
    </source>
</evidence>
<feature type="domain" description="RTR1-type" evidence="14">
    <location>
        <begin position="220"/>
        <end position="311"/>
    </location>
</feature>
<evidence type="ECO:0000256" key="8">
    <source>
        <dbReference type="ARBA" id="ARBA00023242"/>
    </source>
</evidence>
<evidence type="ECO:0000256" key="13">
    <source>
        <dbReference type="SAM" id="MobiDB-lite"/>
    </source>
</evidence>
<dbReference type="KEGG" id="bbes:BESB_076630"/>
<keyword evidence="5 12" id="KW-0378">Hydrolase</keyword>
<organism evidence="15 16">
    <name type="scientific">Besnoitia besnoiti</name>
    <name type="common">Apicomplexan protozoan</name>
    <dbReference type="NCBI Taxonomy" id="94643"/>
    <lineage>
        <taxon>Eukaryota</taxon>
        <taxon>Sar</taxon>
        <taxon>Alveolata</taxon>
        <taxon>Apicomplexa</taxon>
        <taxon>Conoidasida</taxon>
        <taxon>Coccidia</taxon>
        <taxon>Eucoccidiorida</taxon>
        <taxon>Eimeriorina</taxon>
        <taxon>Sarcocystidae</taxon>
        <taxon>Besnoitia</taxon>
    </lineage>
</organism>
<dbReference type="PANTHER" id="PTHR14732:SF0">
    <property type="entry name" value="RNA POLYMERASE II SUBUNIT B1 CTD PHOSPHATASE RPAP2-RELATED"/>
    <property type="match status" value="1"/>
</dbReference>
<evidence type="ECO:0000259" key="14">
    <source>
        <dbReference type="PROSITE" id="PS51479"/>
    </source>
</evidence>
<protein>
    <recommendedName>
        <fullName evidence="12">RNA polymerase II subunit B1 CTD phosphatase RPAP2 homolog</fullName>
        <ecNumber evidence="12">3.1.3.16</ecNumber>
    </recommendedName>
</protein>
<dbReference type="InterPro" id="IPR039693">
    <property type="entry name" value="Rtr1/RPAP2"/>
</dbReference>
<feature type="compositionally biased region" description="Basic and acidic residues" evidence="13">
    <location>
        <begin position="462"/>
        <end position="474"/>
    </location>
</feature>
<dbReference type="Pfam" id="PF04181">
    <property type="entry name" value="RPAP2_Rtr1"/>
    <property type="match status" value="1"/>
</dbReference>
<dbReference type="PROSITE" id="PS51479">
    <property type="entry name" value="ZF_RTR1"/>
    <property type="match status" value="1"/>
</dbReference>
<keyword evidence="16" id="KW-1185">Reference proteome</keyword>
<dbReference type="AlphaFoldDB" id="A0A2A9MBZ9"/>
<comment type="function">
    <text evidence="12">Putative RNA polymerase II subunit B1 C-terminal domain (CTD) phosphatase involved in RNA polymerase II transcription regulation.</text>
</comment>
<feature type="region of interest" description="Disordered" evidence="13">
    <location>
        <begin position="963"/>
        <end position="994"/>
    </location>
</feature>
<dbReference type="InterPro" id="IPR007308">
    <property type="entry name" value="Rtr1/RPAP2_dom"/>
</dbReference>
<comment type="similarity">
    <text evidence="2 11 12">Belongs to the RPAP2 family.</text>
</comment>
<dbReference type="VEuPathDB" id="ToxoDB:BESB_076630"/>